<evidence type="ECO:0000259" key="1">
    <source>
        <dbReference type="Pfam" id="PF05685"/>
    </source>
</evidence>
<dbReference type="RefSeq" id="WP_163233141.1">
    <property type="nucleotide sequence ID" value="NZ_BMLD01000008.1"/>
</dbReference>
<name>A0ABU1MVX6_9CAUL</name>
<accession>A0ABU1MVX6</accession>
<reference evidence="2 3" key="1">
    <citation type="submission" date="2023-07" db="EMBL/GenBank/DDBJ databases">
        <title>Sorghum-associated microbial communities from plants grown in Nebraska, USA.</title>
        <authorList>
            <person name="Schachtman D."/>
        </authorList>
    </citation>
    <scope>NUCLEOTIDE SEQUENCE [LARGE SCALE GENOMIC DNA]</scope>
    <source>
        <strain evidence="2 3">DS2154</strain>
    </source>
</reference>
<dbReference type="InterPro" id="IPR011335">
    <property type="entry name" value="Restrct_endonuc-II-like"/>
</dbReference>
<dbReference type="PANTHER" id="PTHR35400:SF3">
    <property type="entry name" value="SLL1072 PROTEIN"/>
    <property type="match status" value="1"/>
</dbReference>
<protein>
    <submittedName>
        <fullName evidence="2">Uma2 family endonuclease</fullName>
    </submittedName>
</protein>
<dbReference type="GO" id="GO:0004519">
    <property type="term" value="F:endonuclease activity"/>
    <property type="evidence" value="ECO:0007669"/>
    <property type="project" value="UniProtKB-KW"/>
</dbReference>
<sequence length="198" mass="21699">MTVANAGFEERGDSEFLFDFDQFERMDQAGVFDGVQGHVELIEGKIIQMAPASTDHGEISGDIFYALKSASIAAGVEKLHRFIVHATLKIGKRSAPEPDVLVLKADEGGKYAQAEQAVLVVEVSISTRENDLTVKSRLYARGGVPEYWVVEPETRKLTIFREPRPDGTWTSTTVLEGEGSAVSPLFAPQISIPLTELF</sequence>
<organism evidence="2 3">
    <name type="scientific">Caulobacter rhizosphaerae</name>
    <dbReference type="NCBI Taxonomy" id="2010972"/>
    <lineage>
        <taxon>Bacteria</taxon>
        <taxon>Pseudomonadati</taxon>
        <taxon>Pseudomonadota</taxon>
        <taxon>Alphaproteobacteria</taxon>
        <taxon>Caulobacterales</taxon>
        <taxon>Caulobacteraceae</taxon>
        <taxon>Caulobacter</taxon>
    </lineage>
</organism>
<keyword evidence="2" id="KW-0540">Nuclease</keyword>
<dbReference type="CDD" id="cd06260">
    <property type="entry name" value="DUF820-like"/>
    <property type="match status" value="1"/>
</dbReference>
<comment type="caution">
    <text evidence="2">The sequence shown here is derived from an EMBL/GenBank/DDBJ whole genome shotgun (WGS) entry which is preliminary data.</text>
</comment>
<dbReference type="SUPFAM" id="SSF52980">
    <property type="entry name" value="Restriction endonuclease-like"/>
    <property type="match status" value="1"/>
</dbReference>
<dbReference type="PANTHER" id="PTHR35400">
    <property type="entry name" value="SLR1083 PROTEIN"/>
    <property type="match status" value="1"/>
</dbReference>
<dbReference type="Pfam" id="PF05685">
    <property type="entry name" value="Uma2"/>
    <property type="match status" value="1"/>
</dbReference>
<evidence type="ECO:0000313" key="2">
    <source>
        <dbReference type="EMBL" id="MDR6530182.1"/>
    </source>
</evidence>
<keyword evidence="2" id="KW-0255">Endonuclease</keyword>
<feature type="domain" description="Putative restriction endonuclease" evidence="1">
    <location>
        <begin position="21"/>
        <end position="194"/>
    </location>
</feature>
<keyword evidence="3" id="KW-1185">Reference proteome</keyword>
<dbReference type="EMBL" id="JAVDRL010000003">
    <property type="protein sequence ID" value="MDR6530182.1"/>
    <property type="molecule type" value="Genomic_DNA"/>
</dbReference>
<dbReference type="Proteomes" id="UP001262754">
    <property type="component" value="Unassembled WGS sequence"/>
</dbReference>
<keyword evidence="2" id="KW-0378">Hydrolase</keyword>
<dbReference type="InterPro" id="IPR012296">
    <property type="entry name" value="Nuclease_put_TT1808"/>
</dbReference>
<evidence type="ECO:0000313" key="3">
    <source>
        <dbReference type="Proteomes" id="UP001262754"/>
    </source>
</evidence>
<dbReference type="Gene3D" id="3.90.1570.10">
    <property type="entry name" value="tt1808, chain A"/>
    <property type="match status" value="1"/>
</dbReference>
<dbReference type="InterPro" id="IPR008538">
    <property type="entry name" value="Uma2"/>
</dbReference>
<proteinExistence type="predicted"/>
<gene>
    <name evidence="2" type="ORF">J2800_000918</name>
</gene>